<dbReference type="GO" id="GO:0005524">
    <property type="term" value="F:ATP binding"/>
    <property type="evidence" value="ECO:0007669"/>
    <property type="project" value="UniProtKB-UniRule"/>
</dbReference>
<dbReference type="InterPro" id="IPR040570">
    <property type="entry name" value="LAL_C2"/>
</dbReference>
<dbReference type="Gene3D" id="3.30.470.20">
    <property type="entry name" value="ATP-grasp fold, B domain"/>
    <property type="match status" value="1"/>
</dbReference>
<dbReference type="InterPro" id="IPR052032">
    <property type="entry name" value="ATP-dep_AA_Ligase"/>
</dbReference>
<dbReference type="Pfam" id="PF18603">
    <property type="entry name" value="LAL_C2"/>
    <property type="match status" value="1"/>
</dbReference>
<protein>
    <submittedName>
        <fullName evidence="6">ATP-grasp domain-containing protein</fullName>
    </submittedName>
</protein>
<dbReference type="PANTHER" id="PTHR43585">
    <property type="entry name" value="FUMIPYRROLE BIOSYNTHESIS PROTEIN C"/>
    <property type="match status" value="1"/>
</dbReference>
<evidence type="ECO:0000259" key="5">
    <source>
        <dbReference type="PROSITE" id="PS50975"/>
    </source>
</evidence>
<sequence length="392" mass="43774">MQHQKHVIMIGGCLEQFEQYQYYPDLTVSVLANGNDLKDAIKAGLNCYEADPKNYRQCLDIIVTNQLSVNLYAIFSFIEYGLETAAYLGEALGVLCNPLKPVIHTRNKHLMRLTLSQTCPEISIPYLIPSSKQQIQAFLETHQKIIIKPIDGAGSMGVQAITALNELADIDDNLSNLVCEKYIGGKEYSVESQSAQGLHQIVAITEKYTTEHAPYVELSHIVPARLTPAEQSLIEQSVHTFLQAIGQVHGPAHTEIKLYNGQAYIIESQTRLGGDRIWKLCELATGHNFIRSFVEQVLFKKIYNVDTQHKTAAIKFFAPQPGKLQKISIPKELEHTEGVVDIHIARKVGDNIPPLASSLDRTGFAILSAKNYQALDQLMQNMDTIHLETSHN</sequence>
<dbReference type="EMBL" id="NDXW01000001">
    <property type="protein sequence ID" value="RDH43765.1"/>
    <property type="molecule type" value="Genomic_DNA"/>
</dbReference>
<keyword evidence="2 4" id="KW-0547">Nucleotide-binding</keyword>
<dbReference type="GO" id="GO:0046872">
    <property type="term" value="F:metal ion binding"/>
    <property type="evidence" value="ECO:0007669"/>
    <property type="project" value="InterPro"/>
</dbReference>
<organism evidence="6 7">
    <name type="scientific">Zooshikella ganghwensis</name>
    <dbReference type="NCBI Taxonomy" id="202772"/>
    <lineage>
        <taxon>Bacteria</taxon>
        <taxon>Pseudomonadati</taxon>
        <taxon>Pseudomonadota</taxon>
        <taxon>Gammaproteobacteria</taxon>
        <taxon>Oceanospirillales</taxon>
        <taxon>Zooshikellaceae</taxon>
        <taxon>Zooshikella</taxon>
    </lineage>
</organism>
<gene>
    <name evidence="6" type="ORF">B9G39_10095</name>
</gene>
<dbReference type="Pfam" id="PF13535">
    <property type="entry name" value="ATP-grasp_4"/>
    <property type="match status" value="1"/>
</dbReference>
<feature type="domain" description="ATP-grasp" evidence="5">
    <location>
        <begin position="112"/>
        <end position="298"/>
    </location>
</feature>
<proteinExistence type="predicted"/>
<reference evidence="6 7" key="1">
    <citation type="submission" date="2017-04" db="EMBL/GenBank/DDBJ databases">
        <title>Draft genome sequence of Zooshikella ganghwensis VG4 isolated from Red Sea sediments.</title>
        <authorList>
            <person name="Rehman Z."/>
            <person name="Alam I."/>
            <person name="Kamau A."/>
            <person name="Bajic V."/>
            <person name="Leiknes T."/>
        </authorList>
    </citation>
    <scope>NUCLEOTIDE SEQUENCE [LARGE SCALE GENOMIC DNA]</scope>
    <source>
        <strain evidence="6 7">VG4</strain>
    </source>
</reference>
<keyword evidence="1" id="KW-0436">Ligase</keyword>
<name>A0A4P9VKD8_9GAMM</name>
<keyword evidence="3 4" id="KW-0067">ATP-binding</keyword>
<comment type="caution">
    <text evidence="6">The sequence shown here is derived from an EMBL/GenBank/DDBJ whole genome shotgun (WGS) entry which is preliminary data.</text>
</comment>
<evidence type="ECO:0000256" key="2">
    <source>
        <dbReference type="ARBA" id="ARBA00022741"/>
    </source>
</evidence>
<evidence type="ECO:0000313" key="7">
    <source>
        <dbReference type="Proteomes" id="UP000257039"/>
    </source>
</evidence>
<dbReference type="PROSITE" id="PS50975">
    <property type="entry name" value="ATP_GRASP"/>
    <property type="match status" value="1"/>
</dbReference>
<evidence type="ECO:0000256" key="3">
    <source>
        <dbReference type="ARBA" id="ARBA00022840"/>
    </source>
</evidence>
<dbReference type="PANTHER" id="PTHR43585:SF2">
    <property type="entry name" value="ATP-GRASP ENZYME FSQD"/>
    <property type="match status" value="1"/>
</dbReference>
<accession>A0A4P9VKD8</accession>
<keyword evidence="7" id="KW-1185">Reference proteome</keyword>
<dbReference type="AlphaFoldDB" id="A0A4P9VKD8"/>
<dbReference type="GO" id="GO:0016874">
    <property type="term" value="F:ligase activity"/>
    <property type="evidence" value="ECO:0007669"/>
    <property type="project" value="UniProtKB-KW"/>
</dbReference>
<evidence type="ECO:0000313" key="6">
    <source>
        <dbReference type="EMBL" id="RDH43765.1"/>
    </source>
</evidence>
<evidence type="ECO:0000256" key="4">
    <source>
        <dbReference type="PROSITE-ProRule" id="PRU00409"/>
    </source>
</evidence>
<evidence type="ECO:0000256" key="1">
    <source>
        <dbReference type="ARBA" id="ARBA00022598"/>
    </source>
</evidence>
<dbReference type="SUPFAM" id="SSF56059">
    <property type="entry name" value="Glutathione synthetase ATP-binding domain-like"/>
    <property type="match status" value="1"/>
</dbReference>
<dbReference type="RefSeq" id="WP_094787022.1">
    <property type="nucleotide sequence ID" value="NZ_NDXW01000001.1"/>
</dbReference>
<dbReference type="Proteomes" id="UP000257039">
    <property type="component" value="Unassembled WGS sequence"/>
</dbReference>
<dbReference type="InterPro" id="IPR011761">
    <property type="entry name" value="ATP-grasp"/>
</dbReference>